<dbReference type="HAMAP" id="MF_03223">
    <property type="entry name" value="Methyltr_EFM7"/>
    <property type="match status" value="1"/>
</dbReference>
<dbReference type="PROSITE" id="PS51560">
    <property type="entry name" value="SAM_MT_NNT1"/>
    <property type="match status" value="1"/>
</dbReference>
<dbReference type="GO" id="GO:0071885">
    <property type="term" value="F:N-terminal protein N-methyltransferase activity"/>
    <property type="evidence" value="ECO:0007669"/>
    <property type="project" value="UniProtKB-UniRule"/>
</dbReference>
<keyword evidence="1 5" id="KW-0963">Cytoplasm</keyword>
<comment type="function">
    <text evidence="5">S-adenosyl-L-methionine-dependent protein methyltransferase that trimethylates the N-terminal glycine 'Gly-2' of elongation factor 1-alpha, before also catalyzing the mono- and dimethylation of 'Lys-3'.</text>
</comment>
<evidence type="ECO:0000256" key="1">
    <source>
        <dbReference type="ARBA" id="ARBA00022490"/>
    </source>
</evidence>
<dbReference type="Pfam" id="PF10294">
    <property type="entry name" value="Methyltransf_16"/>
    <property type="match status" value="1"/>
</dbReference>
<keyword evidence="2 5" id="KW-0489">Methyltransferase</keyword>
<dbReference type="InterPro" id="IPR029063">
    <property type="entry name" value="SAM-dependent_MTases_sf"/>
</dbReference>
<dbReference type="EMBL" id="NKJJ02000005">
    <property type="protein sequence ID" value="TPR06860.1"/>
    <property type="molecule type" value="Genomic_DNA"/>
</dbReference>
<keyword evidence="4 5" id="KW-0949">S-adenosyl-L-methionine</keyword>
<comment type="similarity">
    <text evidence="5">Belongs to the class I-like SAM-binding methyltransferase superfamily. EFM7 family.</text>
</comment>
<gene>
    <name evidence="5" type="primary">EFM7</name>
    <name evidence="7" type="ORF">CAN33_0024685</name>
</gene>
<feature type="binding site" evidence="5">
    <location>
        <position position="55"/>
    </location>
    <ligand>
        <name>S-adenosyl-L-methionine</name>
        <dbReference type="ChEBI" id="CHEBI:59789"/>
    </ligand>
</feature>
<feature type="compositionally biased region" description="Acidic residues" evidence="6">
    <location>
        <begin position="14"/>
        <end position="24"/>
    </location>
</feature>
<sequence>MAEEDNFDTGAMFEDPEGFYEPEPEPTFAEHHMLSGQKVRVRLVGSHPLYGNLLWNAGRTSSHYIEERASTLIEGKDVLEIGAAAGVPSIVSAILGARTSVMTDYPDLDLVGNMRYNASLAAPQIANPGSLHVDGYKWGNPVEPLLAYLPAGATGFDVLIMADVVYSHREHPNLIKTMRETMKRTKEAVALVIFTPYEPWLLPKTEKFFPLAEESGFKVTKVFEKLMDEVLFENDPGDERLRRTVFGYEIRWADEELNYHTGVGKWMSL</sequence>
<evidence type="ECO:0000313" key="7">
    <source>
        <dbReference type="EMBL" id="TPR06860.1"/>
    </source>
</evidence>
<evidence type="ECO:0000256" key="4">
    <source>
        <dbReference type="ARBA" id="ARBA00022691"/>
    </source>
</evidence>
<dbReference type="eggNOG" id="KOG2920">
    <property type="taxonomic scope" value="Eukaryota"/>
</dbReference>
<proteinExistence type="inferred from homology"/>
<accession>A0A254U134</accession>
<evidence type="ECO:0000313" key="8">
    <source>
        <dbReference type="Proteomes" id="UP000197666"/>
    </source>
</evidence>
<dbReference type="EC" id="2.1.1.-" evidence="5"/>
<reference evidence="8" key="1">
    <citation type="submission" date="2018-10" db="EMBL/GenBank/DDBJ databases">
        <title>FDA dAtabase for Regulatory Grade micrObial Sequences (FDA-ARGOS): Supporting development and validation of Infectious Disease Dx tests.</title>
        <authorList>
            <person name="Kerrigan L."/>
            <person name="Tallon L."/>
            <person name="Sadzewicz L."/>
            <person name="Sengamalay N."/>
            <person name="Ott S."/>
            <person name="Godinez A."/>
            <person name="Nagaraj S."/>
            <person name="Vavikolanu K."/>
            <person name="Nadendla S."/>
            <person name="George J."/>
            <person name="Sichtig H."/>
        </authorList>
    </citation>
    <scope>NUCLEOTIDE SEQUENCE [LARGE SCALE GENOMIC DNA]</scope>
    <source>
        <strain evidence="8">FDAARGOS_311</strain>
    </source>
</reference>
<comment type="subcellular location">
    <subcellularLocation>
        <location evidence="5">Cytoplasm</location>
    </subcellularLocation>
</comment>
<name>A0A254U134_ASPNG</name>
<dbReference type="SUPFAM" id="SSF53335">
    <property type="entry name" value="S-adenosyl-L-methionine-dependent methyltransferases"/>
    <property type="match status" value="1"/>
</dbReference>
<feature type="binding site" evidence="5">
    <location>
        <position position="138"/>
    </location>
    <ligand>
        <name>S-adenosyl-L-methionine</name>
        <dbReference type="ChEBI" id="CHEBI:59789"/>
    </ligand>
</feature>
<evidence type="ECO:0000256" key="5">
    <source>
        <dbReference type="HAMAP-Rule" id="MF_03223"/>
    </source>
</evidence>
<organism evidence="7 8">
    <name type="scientific">Aspergillus niger</name>
    <dbReference type="NCBI Taxonomy" id="5061"/>
    <lineage>
        <taxon>Eukaryota</taxon>
        <taxon>Fungi</taxon>
        <taxon>Dikarya</taxon>
        <taxon>Ascomycota</taxon>
        <taxon>Pezizomycotina</taxon>
        <taxon>Eurotiomycetes</taxon>
        <taxon>Eurotiomycetidae</taxon>
        <taxon>Eurotiales</taxon>
        <taxon>Aspergillaceae</taxon>
        <taxon>Aspergillus</taxon>
        <taxon>Aspergillus subgen. Circumdati</taxon>
    </lineage>
</organism>
<dbReference type="PANTHER" id="PTHR14614:SF10">
    <property type="entry name" value="PROTEIN N-TERMINAL AND LYSINE N-METHYLTRANSFERASE EFM7"/>
    <property type="match status" value="1"/>
</dbReference>
<feature type="binding site" evidence="5">
    <location>
        <position position="162"/>
    </location>
    <ligand>
        <name>S-adenosyl-L-methionine</name>
        <dbReference type="ChEBI" id="CHEBI:59789"/>
    </ligand>
</feature>
<dbReference type="VEuPathDB" id="FungiDB:An09g04520"/>
<dbReference type="InterPro" id="IPR019410">
    <property type="entry name" value="Methyltransf_16"/>
</dbReference>
<evidence type="ECO:0000256" key="6">
    <source>
        <dbReference type="SAM" id="MobiDB-lite"/>
    </source>
</evidence>
<dbReference type="AlphaFoldDB" id="A0A254U134"/>
<dbReference type="VEuPathDB" id="FungiDB:ATCC64974_9440"/>
<dbReference type="GO" id="GO:0016279">
    <property type="term" value="F:protein-lysine N-methyltransferase activity"/>
    <property type="evidence" value="ECO:0007669"/>
    <property type="project" value="UniProtKB-UniRule"/>
</dbReference>
<evidence type="ECO:0000256" key="3">
    <source>
        <dbReference type="ARBA" id="ARBA00022679"/>
    </source>
</evidence>
<dbReference type="Proteomes" id="UP000197666">
    <property type="component" value="Unassembled WGS sequence"/>
</dbReference>
<comment type="caution">
    <text evidence="7">The sequence shown here is derived from an EMBL/GenBank/DDBJ whole genome shotgun (WGS) entry which is preliminary data.</text>
</comment>
<dbReference type="GO" id="GO:0032259">
    <property type="term" value="P:methylation"/>
    <property type="evidence" value="ECO:0007669"/>
    <property type="project" value="UniProtKB-KW"/>
</dbReference>
<dbReference type="VEuPathDB" id="FungiDB:ASPNIDRAFT2_1161220"/>
<dbReference type="PANTHER" id="PTHR14614">
    <property type="entry name" value="HEPATOCELLULAR CARCINOMA-ASSOCIATED ANTIGEN"/>
    <property type="match status" value="1"/>
</dbReference>
<evidence type="ECO:0000256" key="2">
    <source>
        <dbReference type="ARBA" id="ARBA00022603"/>
    </source>
</evidence>
<dbReference type="GO" id="GO:0005737">
    <property type="term" value="C:cytoplasm"/>
    <property type="evidence" value="ECO:0007669"/>
    <property type="project" value="UniProtKB-SubCell"/>
</dbReference>
<feature type="region of interest" description="Disordered" evidence="6">
    <location>
        <begin position="1"/>
        <end position="24"/>
    </location>
</feature>
<dbReference type="InterPro" id="IPR025784">
    <property type="entry name" value="EFM7"/>
</dbReference>
<dbReference type="VEuPathDB" id="FungiDB:M747DRAFT_267292"/>
<dbReference type="Gene3D" id="3.40.50.150">
    <property type="entry name" value="Vaccinia Virus protein VP39"/>
    <property type="match status" value="1"/>
</dbReference>
<protein>
    <recommendedName>
        <fullName evidence="5">Protein N-terminal and lysine N-methyltransferase EFM7</fullName>
        <ecNumber evidence="5">2.1.1.-</ecNumber>
    </recommendedName>
    <alternativeName>
        <fullName evidence="5">Elongation factor methyltransferase 7</fullName>
    </alternativeName>
</protein>
<keyword evidence="3 5" id="KW-0808">Transferase</keyword>
<feature type="binding site" evidence="5">
    <location>
        <position position="104"/>
    </location>
    <ligand>
        <name>S-adenosyl-L-methionine</name>
        <dbReference type="ChEBI" id="CHEBI:59789"/>
    </ligand>
</feature>
<feature type="binding site" evidence="5">
    <location>
        <begin position="82"/>
        <end position="84"/>
    </location>
    <ligand>
        <name>S-adenosyl-L-methionine</name>
        <dbReference type="ChEBI" id="CHEBI:59789"/>
    </ligand>
</feature>